<dbReference type="RefSeq" id="WP_205761573.1">
    <property type="nucleotide sequence ID" value="NZ_JABDTL010000001.1"/>
</dbReference>
<organism evidence="1 2">
    <name type="scientific">Longimicrobium terrae</name>
    <dbReference type="NCBI Taxonomy" id="1639882"/>
    <lineage>
        <taxon>Bacteria</taxon>
        <taxon>Pseudomonadati</taxon>
        <taxon>Gemmatimonadota</taxon>
        <taxon>Longimicrobiia</taxon>
        <taxon>Longimicrobiales</taxon>
        <taxon>Longimicrobiaceae</taxon>
        <taxon>Longimicrobium</taxon>
    </lineage>
</organism>
<dbReference type="AlphaFoldDB" id="A0A841H6T7"/>
<dbReference type="EMBL" id="JACHIA010000027">
    <property type="protein sequence ID" value="MBB6073663.1"/>
    <property type="molecule type" value="Genomic_DNA"/>
</dbReference>
<comment type="caution">
    <text evidence="1">The sequence shown here is derived from an EMBL/GenBank/DDBJ whole genome shotgun (WGS) entry which is preliminary data.</text>
</comment>
<reference evidence="1 2" key="1">
    <citation type="submission" date="2020-08" db="EMBL/GenBank/DDBJ databases">
        <title>Genomic Encyclopedia of Type Strains, Phase IV (KMG-IV): sequencing the most valuable type-strain genomes for metagenomic binning, comparative biology and taxonomic classification.</title>
        <authorList>
            <person name="Goeker M."/>
        </authorList>
    </citation>
    <scope>NUCLEOTIDE SEQUENCE [LARGE SCALE GENOMIC DNA]</scope>
    <source>
        <strain evidence="1 2">DSM 29007</strain>
    </source>
</reference>
<name>A0A841H6T7_9BACT</name>
<evidence type="ECO:0000313" key="1">
    <source>
        <dbReference type="EMBL" id="MBB6073663.1"/>
    </source>
</evidence>
<accession>A0A841H6T7</accession>
<proteinExistence type="predicted"/>
<dbReference type="Proteomes" id="UP000582837">
    <property type="component" value="Unassembled WGS sequence"/>
</dbReference>
<keyword evidence="2" id="KW-1185">Reference proteome</keyword>
<gene>
    <name evidence="1" type="ORF">HNQ61_005334</name>
</gene>
<protein>
    <submittedName>
        <fullName evidence="1">Uncharacterized protein</fullName>
    </submittedName>
</protein>
<sequence>MNDRVMPMPGNGDSVWAGMGDYTLIGPDGRHEVSLRYAGEPPHGDSCHELRADGVLLPGLAWGCNFAFTPDGRYFAASWIAERYERRTIIIDLDERRYLVLPIYIYDFRFVWPTLAGAGDHQQLRYDFHGRERWTPYS</sequence>
<evidence type="ECO:0000313" key="2">
    <source>
        <dbReference type="Proteomes" id="UP000582837"/>
    </source>
</evidence>